<dbReference type="Proteomes" id="UP000198994">
    <property type="component" value="Unassembled WGS sequence"/>
</dbReference>
<name>A0A1G7G6Q2_9RHOB</name>
<dbReference type="AlphaFoldDB" id="A0A1G7G6Q2"/>
<evidence type="ECO:0000313" key="3">
    <source>
        <dbReference type="Proteomes" id="UP000198994"/>
    </source>
</evidence>
<dbReference type="STRING" id="282683.SAMN04488105_108166"/>
<reference evidence="3" key="1">
    <citation type="submission" date="2016-10" db="EMBL/GenBank/DDBJ databases">
        <authorList>
            <person name="Varghese N."/>
            <person name="Submissions S."/>
        </authorList>
    </citation>
    <scope>NUCLEOTIDE SEQUENCE [LARGE SCALE GENOMIC DNA]</scope>
    <source>
        <strain evidence="3">DSM 10146</strain>
    </source>
</reference>
<feature type="domain" description="DUF112" evidence="1">
    <location>
        <begin position="59"/>
        <end position="102"/>
    </location>
</feature>
<dbReference type="EMBL" id="FNAV01000008">
    <property type="protein sequence ID" value="SDE83816.1"/>
    <property type="molecule type" value="Genomic_DNA"/>
</dbReference>
<organism evidence="2 3">
    <name type="scientific">Salipiger thiooxidans</name>
    <dbReference type="NCBI Taxonomy" id="282683"/>
    <lineage>
        <taxon>Bacteria</taxon>
        <taxon>Pseudomonadati</taxon>
        <taxon>Pseudomonadota</taxon>
        <taxon>Alphaproteobacteria</taxon>
        <taxon>Rhodobacterales</taxon>
        <taxon>Roseobacteraceae</taxon>
        <taxon>Salipiger</taxon>
    </lineage>
</organism>
<dbReference type="InterPro" id="IPR002823">
    <property type="entry name" value="DUF112_TM"/>
</dbReference>
<evidence type="ECO:0000313" key="2">
    <source>
        <dbReference type="EMBL" id="SDE83816.1"/>
    </source>
</evidence>
<evidence type="ECO:0000259" key="1">
    <source>
        <dbReference type="Pfam" id="PF01970"/>
    </source>
</evidence>
<gene>
    <name evidence="2" type="ORF">SAMN04488105_108166</name>
</gene>
<accession>A0A1G7G6Q2</accession>
<protein>
    <submittedName>
        <fullName evidence="2">Tripartite tricarboxylate transporter TctA family protein</fullName>
    </submittedName>
</protein>
<sequence length="102" mass="10661">MARDFSRQVAELQLRIAAPNGTTTRLAQGAFPGADEVHLRCLASFGAEDGLSAAAAAGEINDLPSLILMTSVCYGAMYGGRISTILLDIPGDEPEMMTCLDG</sequence>
<dbReference type="Pfam" id="PF01970">
    <property type="entry name" value="TctA"/>
    <property type="match status" value="1"/>
</dbReference>
<proteinExistence type="predicted"/>
<keyword evidence="3" id="KW-1185">Reference proteome</keyword>